<evidence type="ECO:0000256" key="1">
    <source>
        <dbReference type="SAM" id="MobiDB-lite"/>
    </source>
</evidence>
<evidence type="ECO:0000313" key="2">
    <source>
        <dbReference type="EMBL" id="KAK1462235.1"/>
    </source>
</evidence>
<feature type="compositionally biased region" description="Polar residues" evidence="1">
    <location>
        <begin position="125"/>
        <end position="134"/>
    </location>
</feature>
<feature type="compositionally biased region" description="Basic residues" evidence="1">
    <location>
        <begin position="101"/>
        <end position="113"/>
    </location>
</feature>
<gene>
    <name evidence="2" type="ORF">CMEL01_14202</name>
</gene>
<dbReference type="Proteomes" id="UP001239795">
    <property type="component" value="Unassembled WGS sequence"/>
</dbReference>
<comment type="caution">
    <text evidence="2">The sequence shown here is derived from an EMBL/GenBank/DDBJ whole genome shotgun (WGS) entry which is preliminary data.</text>
</comment>
<protein>
    <submittedName>
        <fullName evidence="2">Uncharacterized protein</fullName>
    </submittedName>
</protein>
<feature type="region of interest" description="Disordered" evidence="1">
    <location>
        <begin position="147"/>
        <end position="176"/>
    </location>
</feature>
<evidence type="ECO:0000313" key="3">
    <source>
        <dbReference type="Proteomes" id="UP001239795"/>
    </source>
</evidence>
<sequence length="176" mass="19194">WEGCQGGHFGGWRGKVEGGPGLVAHACSWSRLEPINNRLMQWCATLLAPWSFVLCTSPFAGFPVDGPLGWTVDRDLMELHPMPPPATAAPSQSHSVTHTHIHTHTRGHKRASRRMLEAGRRTETDQTSPLGSLQACKSTYSPWIDAGAGASTPARRQHLTSRTSHAEETLKNTLGK</sequence>
<feature type="region of interest" description="Disordered" evidence="1">
    <location>
        <begin position="101"/>
        <end position="134"/>
    </location>
</feature>
<reference evidence="2 3" key="1">
    <citation type="submission" date="2016-10" db="EMBL/GenBank/DDBJ databases">
        <title>The genome sequence of Colletotrichum fioriniae PJ7.</title>
        <authorList>
            <person name="Baroncelli R."/>
        </authorList>
    </citation>
    <scope>NUCLEOTIDE SEQUENCE [LARGE SCALE GENOMIC DNA]</scope>
    <source>
        <strain evidence="2">Col 31</strain>
    </source>
</reference>
<accession>A0AAI9XWQ3</accession>
<feature type="non-terminal residue" evidence="2">
    <location>
        <position position="1"/>
    </location>
</feature>
<dbReference type="EMBL" id="MLGG01000009">
    <property type="protein sequence ID" value="KAK1462235.1"/>
    <property type="molecule type" value="Genomic_DNA"/>
</dbReference>
<proteinExistence type="predicted"/>
<name>A0AAI9XWQ3_9PEZI</name>
<keyword evidence="3" id="KW-1185">Reference proteome</keyword>
<feature type="compositionally biased region" description="Basic and acidic residues" evidence="1">
    <location>
        <begin position="114"/>
        <end position="124"/>
    </location>
</feature>
<dbReference type="AlphaFoldDB" id="A0AAI9XWQ3"/>
<organism evidence="2 3">
    <name type="scientific">Colletotrichum melonis</name>
    <dbReference type="NCBI Taxonomy" id="1209925"/>
    <lineage>
        <taxon>Eukaryota</taxon>
        <taxon>Fungi</taxon>
        <taxon>Dikarya</taxon>
        <taxon>Ascomycota</taxon>
        <taxon>Pezizomycotina</taxon>
        <taxon>Sordariomycetes</taxon>
        <taxon>Hypocreomycetidae</taxon>
        <taxon>Glomerellales</taxon>
        <taxon>Glomerellaceae</taxon>
        <taxon>Colletotrichum</taxon>
        <taxon>Colletotrichum acutatum species complex</taxon>
    </lineage>
</organism>